<dbReference type="Pfam" id="PF00672">
    <property type="entry name" value="HAMP"/>
    <property type="match status" value="1"/>
</dbReference>
<keyword evidence="8 15" id="KW-0418">Kinase</keyword>
<accession>A0A1G8WHW4</accession>
<keyword evidence="5" id="KW-0597">Phosphoprotein</keyword>
<keyword evidence="12" id="KW-0812">Transmembrane</keyword>
<gene>
    <name evidence="15" type="ORF">SAMN05216243_0817</name>
</gene>
<dbReference type="PROSITE" id="PS50109">
    <property type="entry name" value="HIS_KIN"/>
    <property type="match status" value="1"/>
</dbReference>
<protein>
    <recommendedName>
        <fullName evidence="3">histidine kinase</fullName>
        <ecNumber evidence="3">2.7.13.3</ecNumber>
    </recommendedName>
</protein>
<evidence type="ECO:0000256" key="11">
    <source>
        <dbReference type="ARBA" id="ARBA00023136"/>
    </source>
</evidence>
<dbReference type="Proteomes" id="UP000198694">
    <property type="component" value="Unassembled WGS sequence"/>
</dbReference>
<dbReference type="InterPro" id="IPR036890">
    <property type="entry name" value="HATPase_C_sf"/>
</dbReference>
<reference evidence="15 16" key="1">
    <citation type="submission" date="2016-10" db="EMBL/GenBank/DDBJ databases">
        <authorList>
            <person name="de Groot N.N."/>
        </authorList>
    </citation>
    <scope>NUCLEOTIDE SEQUENCE [LARGE SCALE GENOMIC DNA]</scope>
    <source>
        <strain evidence="15 16">CGMCC 1.6502</strain>
    </source>
</reference>
<dbReference type="STRING" id="407036.SAMN05216243_0817"/>
<keyword evidence="11 12" id="KW-0472">Membrane</keyword>
<keyword evidence="12" id="KW-1133">Transmembrane helix</keyword>
<evidence type="ECO:0000313" key="16">
    <source>
        <dbReference type="Proteomes" id="UP000198694"/>
    </source>
</evidence>
<dbReference type="AlphaFoldDB" id="A0A1G8WHW4"/>
<dbReference type="CDD" id="cd06225">
    <property type="entry name" value="HAMP"/>
    <property type="match status" value="1"/>
</dbReference>
<evidence type="ECO:0000256" key="7">
    <source>
        <dbReference type="ARBA" id="ARBA00022741"/>
    </source>
</evidence>
<dbReference type="SMART" id="SM00387">
    <property type="entry name" value="HATPase_c"/>
    <property type="match status" value="1"/>
</dbReference>
<dbReference type="PROSITE" id="PS50885">
    <property type="entry name" value="HAMP"/>
    <property type="match status" value="1"/>
</dbReference>
<evidence type="ECO:0000256" key="8">
    <source>
        <dbReference type="ARBA" id="ARBA00022777"/>
    </source>
</evidence>
<dbReference type="SMART" id="SM00304">
    <property type="entry name" value="HAMP"/>
    <property type="match status" value="1"/>
</dbReference>
<dbReference type="InterPro" id="IPR003660">
    <property type="entry name" value="HAMP_dom"/>
</dbReference>
<evidence type="ECO:0000259" key="14">
    <source>
        <dbReference type="PROSITE" id="PS50885"/>
    </source>
</evidence>
<dbReference type="InterPro" id="IPR005467">
    <property type="entry name" value="His_kinase_dom"/>
</dbReference>
<evidence type="ECO:0000256" key="12">
    <source>
        <dbReference type="SAM" id="Phobius"/>
    </source>
</evidence>
<dbReference type="PANTHER" id="PTHR34220:SF7">
    <property type="entry name" value="SENSOR HISTIDINE KINASE YPDA"/>
    <property type="match status" value="1"/>
</dbReference>
<dbReference type="InterPro" id="IPR004358">
    <property type="entry name" value="Sig_transdc_His_kin-like_C"/>
</dbReference>
<dbReference type="Gene3D" id="6.10.340.10">
    <property type="match status" value="1"/>
</dbReference>
<feature type="transmembrane region" description="Helical" evidence="12">
    <location>
        <begin position="284"/>
        <end position="304"/>
    </location>
</feature>
<evidence type="ECO:0000313" key="15">
    <source>
        <dbReference type="EMBL" id="SDJ77912.1"/>
    </source>
</evidence>
<evidence type="ECO:0000256" key="9">
    <source>
        <dbReference type="ARBA" id="ARBA00022840"/>
    </source>
</evidence>
<dbReference type="InterPro" id="IPR010559">
    <property type="entry name" value="Sig_transdc_His_kin_internal"/>
</dbReference>
<dbReference type="SUPFAM" id="SSF55874">
    <property type="entry name" value="ATPase domain of HSP90 chaperone/DNA topoisomerase II/histidine kinase"/>
    <property type="match status" value="1"/>
</dbReference>
<dbReference type="GO" id="GO:0005524">
    <property type="term" value="F:ATP binding"/>
    <property type="evidence" value="ECO:0007669"/>
    <property type="project" value="UniProtKB-KW"/>
</dbReference>
<feature type="transmembrane region" description="Helical" evidence="12">
    <location>
        <begin position="15"/>
        <end position="37"/>
    </location>
</feature>
<dbReference type="InterPro" id="IPR003594">
    <property type="entry name" value="HATPase_dom"/>
</dbReference>
<proteinExistence type="predicted"/>
<dbReference type="PANTHER" id="PTHR34220">
    <property type="entry name" value="SENSOR HISTIDINE KINASE YPDA"/>
    <property type="match status" value="1"/>
</dbReference>
<keyword evidence="4" id="KW-1003">Cell membrane</keyword>
<dbReference type="OrthoDB" id="9776552at2"/>
<dbReference type="Pfam" id="PF06580">
    <property type="entry name" value="His_kinase"/>
    <property type="match status" value="1"/>
</dbReference>
<dbReference type="InterPro" id="IPR050640">
    <property type="entry name" value="Bact_2-comp_sensor_kinase"/>
</dbReference>
<feature type="domain" description="Histidine kinase" evidence="13">
    <location>
        <begin position="381"/>
        <end position="573"/>
    </location>
</feature>
<comment type="subcellular location">
    <subcellularLocation>
        <location evidence="2">Cell membrane</location>
        <topology evidence="2">Multi-pass membrane protein</topology>
    </subcellularLocation>
</comment>
<comment type="catalytic activity">
    <reaction evidence="1">
        <text>ATP + protein L-histidine = ADP + protein N-phospho-L-histidine.</text>
        <dbReference type="EC" id="2.7.13.3"/>
    </reaction>
</comment>
<feature type="domain" description="HAMP" evidence="14">
    <location>
        <begin position="305"/>
        <end position="360"/>
    </location>
</feature>
<sequence>MLKPFYSNFKIKNKIFSISLLLLLIFCLIGMVTYHYFTNLYEKRIYEESADMLQLSSTVLDEELKKIENLSFQVSTDTLVQEYMETINERKIGFEDYKTKANLLERLLTFAASERYISSIQIIDIYGKKYTTGYNTKIENDADKIKRLVSASEGSNTWSRIDGKNGLSSARQIRKKANVSLSNMGILIISLDMDKFVEQTLDFSKNKNFIITDGNEIFYQNEGSTIMDSHDFPKESIENGYKIEEMEGKDYLLTYKHSRFSQMTYYHLLPFDNITKQSQTIKRIMIVCFLFMLTLTILLSRRAAQNISKPLEELSTRMKQVQDGDFEEPEAIPEKYHNDEVGLLHINFRLMLDKINELIKENYTKQLIIKETEYKALQAQINPHFLYNTLDSINWLAKINQQEKISVMAEALGNMMRNIISKKAAMITVKEELEIVRNYITIQQYRYEKRLDFTLDTSITHEGSQIPKLTIQPIVENAIQHGLEEMVTKCHVSVTVLAIGENLQITVEDNGPGIDESKLEGIYRGKIKSKSSGIGLNNINERIKLMFGDTYGVNIESRLGAGTKVKILLPYMAG</sequence>
<dbReference type="RefSeq" id="WP_093211302.1">
    <property type="nucleotide sequence ID" value="NZ_FNFL01000001.1"/>
</dbReference>
<evidence type="ECO:0000256" key="5">
    <source>
        <dbReference type="ARBA" id="ARBA00022553"/>
    </source>
</evidence>
<dbReference type="GO" id="GO:0005886">
    <property type="term" value="C:plasma membrane"/>
    <property type="evidence" value="ECO:0007669"/>
    <property type="project" value="UniProtKB-SubCell"/>
</dbReference>
<evidence type="ECO:0000256" key="6">
    <source>
        <dbReference type="ARBA" id="ARBA00022679"/>
    </source>
</evidence>
<evidence type="ECO:0000256" key="3">
    <source>
        <dbReference type="ARBA" id="ARBA00012438"/>
    </source>
</evidence>
<keyword evidence="7" id="KW-0547">Nucleotide-binding</keyword>
<evidence type="ECO:0000256" key="4">
    <source>
        <dbReference type="ARBA" id="ARBA00022475"/>
    </source>
</evidence>
<dbReference type="Gene3D" id="3.30.565.10">
    <property type="entry name" value="Histidine kinase-like ATPase, C-terminal domain"/>
    <property type="match status" value="1"/>
</dbReference>
<evidence type="ECO:0000256" key="10">
    <source>
        <dbReference type="ARBA" id="ARBA00023012"/>
    </source>
</evidence>
<name>A0A1G8WHW4_9BACI</name>
<dbReference type="Pfam" id="PF02518">
    <property type="entry name" value="HATPase_c"/>
    <property type="match status" value="1"/>
</dbReference>
<keyword evidence="6" id="KW-0808">Transferase</keyword>
<evidence type="ECO:0000259" key="13">
    <source>
        <dbReference type="PROSITE" id="PS50109"/>
    </source>
</evidence>
<keyword evidence="16" id="KW-1185">Reference proteome</keyword>
<dbReference type="GO" id="GO:0000155">
    <property type="term" value="F:phosphorelay sensor kinase activity"/>
    <property type="evidence" value="ECO:0007669"/>
    <property type="project" value="InterPro"/>
</dbReference>
<dbReference type="PRINTS" id="PR00344">
    <property type="entry name" value="BCTRLSENSOR"/>
</dbReference>
<organism evidence="15 16">
    <name type="scientific">Sediminibacillus albus</name>
    <dbReference type="NCBI Taxonomy" id="407036"/>
    <lineage>
        <taxon>Bacteria</taxon>
        <taxon>Bacillati</taxon>
        <taxon>Bacillota</taxon>
        <taxon>Bacilli</taxon>
        <taxon>Bacillales</taxon>
        <taxon>Bacillaceae</taxon>
        <taxon>Sediminibacillus</taxon>
    </lineage>
</organism>
<dbReference type="EC" id="2.7.13.3" evidence="3"/>
<keyword evidence="9" id="KW-0067">ATP-binding</keyword>
<dbReference type="EMBL" id="FNFL01000001">
    <property type="protein sequence ID" value="SDJ77912.1"/>
    <property type="molecule type" value="Genomic_DNA"/>
</dbReference>
<keyword evidence="10" id="KW-0902">Two-component regulatory system</keyword>
<evidence type="ECO:0000256" key="1">
    <source>
        <dbReference type="ARBA" id="ARBA00000085"/>
    </source>
</evidence>
<evidence type="ECO:0000256" key="2">
    <source>
        <dbReference type="ARBA" id="ARBA00004651"/>
    </source>
</evidence>
<dbReference type="SUPFAM" id="SSF158472">
    <property type="entry name" value="HAMP domain-like"/>
    <property type="match status" value="1"/>
</dbReference>